<proteinExistence type="predicted"/>
<dbReference type="Gene3D" id="2.60.120.1440">
    <property type="match status" value="1"/>
</dbReference>
<dbReference type="PANTHER" id="PTHR38731:SF3">
    <property type="entry name" value="BLL6125 PROTEIN"/>
    <property type="match status" value="1"/>
</dbReference>
<dbReference type="AlphaFoldDB" id="A0A4Q0T312"/>
<feature type="compositionally biased region" description="Low complexity" evidence="1">
    <location>
        <begin position="461"/>
        <end position="519"/>
    </location>
</feature>
<dbReference type="EMBL" id="RDSM01000002">
    <property type="protein sequence ID" value="RXH56378.1"/>
    <property type="molecule type" value="Genomic_DNA"/>
</dbReference>
<evidence type="ECO:0000256" key="1">
    <source>
        <dbReference type="SAM" id="MobiDB-lite"/>
    </source>
</evidence>
<feature type="region of interest" description="Disordered" evidence="1">
    <location>
        <begin position="443"/>
        <end position="519"/>
    </location>
</feature>
<organism evidence="4 5">
    <name type="scientific">Granulicella sibirica</name>
    <dbReference type="NCBI Taxonomy" id="2479048"/>
    <lineage>
        <taxon>Bacteria</taxon>
        <taxon>Pseudomonadati</taxon>
        <taxon>Acidobacteriota</taxon>
        <taxon>Terriglobia</taxon>
        <taxon>Terriglobales</taxon>
        <taxon>Acidobacteriaceae</taxon>
        <taxon>Granulicella</taxon>
    </lineage>
</organism>
<feature type="signal peptide" evidence="2">
    <location>
        <begin position="1"/>
        <end position="32"/>
    </location>
</feature>
<reference evidence="5" key="2">
    <citation type="submission" date="2019-02" db="EMBL/GenBank/DDBJ databases">
        <title>Granulicella sibirica sp. nov., a psychrotolerant acidobacterium isolated from an organic soil layer in forested tundra, West Siberia.</title>
        <authorList>
            <person name="Oshkin I.Y."/>
            <person name="Kulichevskaya I.S."/>
            <person name="Rijpstra W.I.C."/>
            <person name="Sinninghe Damste J.S."/>
            <person name="Rakitin A.L."/>
            <person name="Ravin N.V."/>
            <person name="Dedysh S.N."/>
        </authorList>
    </citation>
    <scope>NUCLEOTIDE SEQUENCE [LARGE SCALE GENOMIC DNA]</scope>
    <source>
        <strain evidence="5">AF10</strain>
    </source>
</reference>
<dbReference type="OrthoDB" id="128474at2"/>
<dbReference type="RefSeq" id="WP_128913850.1">
    <property type="nucleotide sequence ID" value="NZ_RDSM01000002.1"/>
</dbReference>
<dbReference type="Pfam" id="PF04773">
    <property type="entry name" value="FecR"/>
    <property type="match status" value="1"/>
</dbReference>
<evidence type="ECO:0000256" key="2">
    <source>
        <dbReference type="SAM" id="SignalP"/>
    </source>
</evidence>
<name>A0A4Q0T312_9BACT</name>
<keyword evidence="5" id="KW-1185">Reference proteome</keyword>
<evidence type="ECO:0000313" key="5">
    <source>
        <dbReference type="Proteomes" id="UP000289437"/>
    </source>
</evidence>
<protein>
    <recommendedName>
        <fullName evidence="3">FecR protein domain-containing protein</fullName>
    </recommendedName>
</protein>
<dbReference type="PANTHER" id="PTHR38731">
    <property type="entry name" value="LIPL45-RELATED LIPOPROTEIN-RELATED"/>
    <property type="match status" value="1"/>
</dbReference>
<feature type="domain" description="FecR protein" evidence="3">
    <location>
        <begin position="94"/>
        <end position="193"/>
    </location>
</feature>
<dbReference type="InterPro" id="IPR006860">
    <property type="entry name" value="FecR"/>
</dbReference>
<reference evidence="4 5" key="1">
    <citation type="submission" date="2018-11" db="EMBL/GenBank/DDBJ databases">
        <authorList>
            <person name="Mardanov A.V."/>
            <person name="Ravin N.V."/>
            <person name="Dedysh S.N."/>
        </authorList>
    </citation>
    <scope>NUCLEOTIDE SEQUENCE [LARGE SCALE GENOMIC DNA]</scope>
    <source>
        <strain evidence="4 5">AF10</strain>
    </source>
</reference>
<dbReference type="InterPro" id="IPR046535">
    <property type="entry name" value="DUF6600"/>
</dbReference>
<keyword evidence="2" id="KW-0732">Signal</keyword>
<comment type="caution">
    <text evidence="4">The sequence shown here is derived from an EMBL/GenBank/DDBJ whole genome shotgun (WGS) entry which is preliminary data.</text>
</comment>
<accession>A0A4Q0T312</accession>
<dbReference type="Pfam" id="PF20245">
    <property type="entry name" value="DUF6600"/>
    <property type="match status" value="1"/>
</dbReference>
<sequence length="519" mass="54479">MKSKPTHSMRRTSALRLSLVASFLIVPATLPAQEQATDTAAETIATQPAVPAIPGVSQVRIVRLSQVNGPVELDRGNGKPETAFVNLPIIAGERLQTGEGLAEVEFEDNSSIRLTPHTSVEFTVLGRTATGSTTSTVKLISGSLYASMVKSKGTDVYSVLVGNETIGLTSASHLRIDATSTTASTVTVFKGNVPVTGSDTSITVNKNKTLTFNPSAESQPTLARANEESAPYDLWDKNSVDYHSARVASSLVGSGYSYGVSDLNYYGSFSNVGGCGSLWRPYLVSSAWDPYGSGIWSYYGGAGYSWVSPYPWGWTPFHSGSWQYCNGSGWGWRPQAGSWNGLANGPALRNINGPHFPRPIAPHPPAPGQPTLVPVNLKSIPVSHPATDGTFAFRGESAGLGVPRGVFNNLGKLSHNAEQHGFAPTPIGESQLRPGVALARSSEINPRTGVANPQSFRADANNSNRGNISNSSRSSSSYEGARNSSFSAPSHVSAPSPSFSAPAMSAPSSAPAASSGAHK</sequence>
<evidence type="ECO:0000313" key="4">
    <source>
        <dbReference type="EMBL" id="RXH56378.1"/>
    </source>
</evidence>
<dbReference type="Proteomes" id="UP000289437">
    <property type="component" value="Unassembled WGS sequence"/>
</dbReference>
<gene>
    <name evidence="4" type="ORF">GRAN_3235</name>
</gene>
<feature type="chain" id="PRO_5020266657" description="FecR protein domain-containing protein" evidence="2">
    <location>
        <begin position="33"/>
        <end position="519"/>
    </location>
</feature>
<evidence type="ECO:0000259" key="3">
    <source>
        <dbReference type="Pfam" id="PF04773"/>
    </source>
</evidence>